<name>A0ABY9HAB4_9MOLU</name>
<gene>
    <name evidence="1" type="ORF">Q8852_04435</name>
</gene>
<proteinExistence type="predicted"/>
<reference evidence="1" key="1">
    <citation type="submission" date="2023-08" db="EMBL/GenBank/DDBJ databases">
        <title>Complete genome sequence of Mycoplasma seminis 2200.</title>
        <authorList>
            <person name="Spergser J."/>
        </authorList>
    </citation>
    <scope>NUCLEOTIDE SEQUENCE [LARGE SCALE GENOMIC DNA]</scope>
    <source>
        <strain evidence="1">2200</strain>
    </source>
</reference>
<dbReference type="RefSeq" id="WP_305937967.1">
    <property type="nucleotide sequence ID" value="NZ_CP132191.1"/>
</dbReference>
<accession>A0ABY9HAB4</accession>
<dbReference type="EMBL" id="CP132191">
    <property type="protein sequence ID" value="WLP85535.1"/>
    <property type="molecule type" value="Genomic_DNA"/>
</dbReference>
<dbReference type="NCBIfam" id="NF046010">
    <property type="entry name" value="MAG6790_fam"/>
    <property type="match status" value="1"/>
</dbReference>
<dbReference type="Proteomes" id="UP001237011">
    <property type="component" value="Chromosome"/>
</dbReference>
<evidence type="ECO:0000313" key="1">
    <source>
        <dbReference type="EMBL" id="WLP85535.1"/>
    </source>
</evidence>
<protein>
    <submittedName>
        <fullName evidence="1">Uncharacterized protein</fullName>
    </submittedName>
</protein>
<evidence type="ECO:0000313" key="2">
    <source>
        <dbReference type="Proteomes" id="UP001237011"/>
    </source>
</evidence>
<organism evidence="1 2">
    <name type="scientific">Mycoplasma seminis</name>
    <dbReference type="NCBI Taxonomy" id="512749"/>
    <lineage>
        <taxon>Bacteria</taxon>
        <taxon>Bacillati</taxon>
        <taxon>Mycoplasmatota</taxon>
        <taxon>Mollicutes</taxon>
        <taxon>Mycoplasmataceae</taxon>
        <taxon>Mycoplasma</taxon>
    </lineage>
</organism>
<keyword evidence="2" id="KW-1185">Reference proteome</keyword>
<sequence>MYKYKAKLITDGEIVAQANTIEELEGLIKGFRRGQKHGLHTKANEKIEIIRVERNNLEGKEASKEILLKVV</sequence>